<gene>
    <name evidence="1" type="ORF">SAMN05421677_11329</name>
</gene>
<name>A0A1H0QKW2_HALAD</name>
<dbReference type="AlphaFoldDB" id="A0A1H0QKW2"/>
<reference evidence="2" key="1">
    <citation type="submission" date="2016-10" db="EMBL/GenBank/DDBJ databases">
        <authorList>
            <person name="Varghese N."/>
            <person name="Submissions S."/>
        </authorList>
    </citation>
    <scope>NUCLEOTIDE SEQUENCE [LARGE SCALE GENOMIC DNA]</scope>
    <source>
        <strain evidence="2">CGMCC 1.3703</strain>
    </source>
</reference>
<proteinExistence type="predicted"/>
<accession>A0A1H0QKW2</accession>
<dbReference type="EMBL" id="FNIZ01000013">
    <property type="protein sequence ID" value="SDP17376.1"/>
    <property type="molecule type" value="Genomic_DNA"/>
</dbReference>
<evidence type="ECO:0000313" key="2">
    <source>
        <dbReference type="Proteomes" id="UP000198860"/>
    </source>
</evidence>
<dbReference type="Proteomes" id="UP000198860">
    <property type="component" value="Unassembled WGS sequence"/>
</dbReference>
<protein>
    <submittedName>
        <fullName evidence="1">Uncharacterized protein</fullName>
    </submittedName>
</protein>
<organism evidence="1 2">
    <name type="scientific">Halobacillus aidingensis</name>
    <dbReference type="NCBI Taxonomy" id="240303"/>
    <lineage>
        <taxon>Bacteria</taxon>
        <taxon>Bacillati</taxon>
        <taxon>Bacillota</taxon>
        <taxon>Bacilli</taxon>
        <taxon>Bacillales</taxon>
        <taxon>Bacillaceae</taxon>
        <taxon>Halobacillus</taxon>
    </lineage>
</organism>
<sequence>MKNEKNLIEGRIICMKYYQKLINQIKNISNQQFLYGMAIPITCYRLTSIIFGISV</sequence>
<evidence type="ECO:0000313" key="1">
    <source>
        <dbReference type="EMBL" id="SDP17376.1"/>
    </source>
</evidence>
<keyword evidence="2" id="KW-1185">Reference proteome</keyword>